<dbReference type="EC" id="2.1.4.1" evidence="3"/>
<comment type="caution">
    <text evidence="9">The sequence shown here is derived from an EMBL/GenBank/DDBJ whole genome shotgun (WGS) entry which is preliminary data.</text>
</comment>
<dbReference type="CDD" id="cd21113">
    <property type="entry name" value="amidinotransferase-like"/>
    <property type="match status" value="1"/>
</dbReference>
<name>A0A8H4V5W3_9HYPO</name>
<feature type="active site" evidence="8">
    <location>
        <position position="206"/>
    </location>
</feature>
<dbReference type="PANTHER" id="PTHR10488">
    <property type="entry name" value="GLYCINE AMIDINOTRANSFERASE, MITOCHONDRIAL"/>
    <property type="match status" value="1"/>
</dbReference>
<accession>A0A8H4V5W3</accession>
<evidence type="ECO:0000256" key="5">
    <source>
        <dbReference type="ARBA" id="ARBA00022679"/>
    </source>
</evidence>
<feature type="active site" description="Amidino-cysteine intermediate" evidence="8">
    <location>
        <position position="368"/>
    </location>
</feature>
<evidence type="ECO:0000256" key="1">
    <source>
        <dbReference type="ARBA" id="ARBA00004858"/>
    </source>
</evidence>
<protein>
    <recommendedName>
        <fullName evidence="4">Glycine amidinotransferase, mitochondrial</fullName>
        <ecNumber evidence="3">2.1.4.1</ecNumber>
    </recommendedName>
    <alternativeName>
        <fullName evidence="6">L-arginine:glycine amidinotransferase</fullName>
    </alternativeName>
    <alternativeName>
        <fullName evidence="7">Transamidinase</fullName>
    </alternativeName>
</protein>
<dbReference type="Gene3D" id="3.75.10.10">
    <property type="entry name" value="L-arginine/glycine Amidinotransferase, Chain A"/>
    <property type="match status" value="1"/>
</dbReference>
<dbReference type="SUPFAM" id="SSF55909">
    <property type="entry name" value="Pentein"/>
    <property type="match status" value="1"/>
</dbReference>
<feature type="active site" evidence="8">
    <location>
        <position position="256"/>
    </location>
</feature>
<evidence type="ECO:0000256" key="2">
    <source>
        <dbReference type="ARBA" id="ARBA00006943"/>
    </source>
</evidence>
<evidence type="ECO:0000256" key="8">
    <source>
        <dbReference type="PIRSR" id="PIRSR633195-1"/>
    </source>
</evidence>
<dbReference type="GO" id="GO:0006601">
    <property type="term" value="P:creatine biosynthetic process"/>
    <property type="evidence" value="ECO:0007669"/>
    <property type="project" value="UniProtKB-UniPathway"/>
</dbReference>
<evidence type="ECO:0000256" key="3">
    <source>
        <dbReference type="ARBA" id="ARBA00012351"/>
    </source>
</evidence>
<sequence length="388" mass="42927">MVTETPLFSANDEWSPLKAVIVGRAEHSAFPSEPPHMIAATMPGEHFAEFRPSNPFPADIVAKAQWELDNFASLLEKHGVRVYRPKEVDWVKAGGYTGAMPRDGLMTVGRTLIEARFAWRCRRNEIKLAYSDILDQLGSEDGAGRIHRAPEIVGHDTIYDDVGHDTIYDDVGNGNGNVNGNGVDVQNGHGITANCWAVNNSRPAFDAADFLRFGRTIVGQLSNVTNPMGVQCLKSIVGPEGYAVEVLRTTDTSAMHIDATILPLRRGVLVYNPGRVTEEELRRHAVFAGPDWELHAYPFVPQCRGSLSPPMYMCSPWLVLNALSLDERRIFVEEKDTQFAQWLRSKFGMEPILCPFQHVNSLGGSFHCATVDLVRETAIRCPARADAA</sequence>
<organism evidence="9 10">
    <name type="scientific">Ophiocordyceps sinensis</name>
    <dbReference type="NCBI Taxonomy" id="72228"/>
    <lineage>
        <taxon>Eukaryota</taxon>
        <taxon>Fungi</taxon>
        <taxon>Dikarya</taxon>
        <taxon>Ascomycota</taxon>
        <taxon>Pezizomycotina</taxon>
        <taxon>Sordariomycetes</taxon>
        <taxon>Hypocreomycetidae</taxon>
        <taxon>Hypocreales</taxon>
        <taxon>Ophiocordycipitaceae</taxon>
        <taxon>Ophiocordyceps</taxon>
    </lineage>
</organism>
<dbReference type="Proteomes" id="UP000557566">
    <property type="component" value="Unassembled WGS sequence"/>
</dbReference>
<gene>
    <name evidence="9" type="ORF">G6O67_005153</name>
</gene>
<evidence type="ECO:0000256" key="7">
    <source>
        <dbReference type="ARBA" id="ARBA00033346"/>
    </source>
</evidence>
<proteinExistence type="inferred from homology"/>
<keyword evidence="10" id="KW-1185">Reference proteome</keyword>
<comment type="similarity">
    <text evidence="2">Belongs to the amidinotransferase family.</text>
</comment>
<keyword evidence="5" id="KW-0808">Transferase</keyword>
<evidence type="ECO:0000256" key="6">
    <source>
        <dbReference type="ARBA" id="ARBA00031403"/>
    </source>
</evidence>
<dbReference type="PANTHER" id="PTHR10488:SF1">
    <property type="entry name" value="GLYCINE AMIDINOTRANSFERASE, MITOCHONDRIAL"/>
    <property type="match status" value="1"/>
</dbReference>
<reference evidence="9 10" key="1">
    <citation type="journal article" date="2020" name="Genome Biol. Evol.">
        <title>A new high-quality draft genome assembly of the Chinese cordyceps Ophiocordyceps sinensis.</title>
        <authorList>
            <person name="Shu R."/>
            <person name="Zhang J."/>
            <person name="Meng Q."/>
            <person name="Zhang H."/>
            <person name="Zhou G."/>
            <person name="Li M."/>
            <person name="Wu P."/>
            <person name="Zhao Y."/>
            <person name="Chen C."/>
            <person name="Qin Q."/>
        </authorList>
    </citation>
    <scope>NUCLEOTIDE SEQUENCE [LARGE SCALE GENOMIC DNA]</scope>
    <source>
        <strain evidence="9 10">IOZ07</strain>
    </source>
</reference>
<evidence type="ECO:0000313" key="10">
    <source>
        <dbReference type="Proteomes" id="UP000557566"/>
    </source>
</evidence>
<dbReference type="AlphaFoldDB" id="A0A8H4V5W3"/>
<evidence type="ECO:0000313" key="9">
    <source>
        <dbReference type="EMBL" id="KAF4508820.1"/>
    </source>
</evidence>
<dbReference type="InterPro" id="IPR033195">
    <property type="entry name" value="AmidinoTrfase"/>
</dbReference>
<dbReference type="UniPathway" id="UPA00104">
    <property type="reaction ID" value="UER00579"/>
</dbReference>
<dbReference type="EMBL" id="JAAVMX010000005">
    <property type="protein sequence ID" value="KAF4508820.1"/>
    <property type="molecule type" value="Genomic_DNA"/>
</dbReference>
<comment type="pathway">
    <text evidence="1">Amine and polyamine biosynthesis; creatine biosynthesis; creatine from L-arginine and glycine: step 1/2.</text>
</comment>
<dbReference type="OrthoDB" id="10264242at2759"/>
<dbReference type="GO" id="GO:0005758">
    <property type="term" value="C:mitochondrial intermembrane space"/>
    <property type="evidence" value="ECO:0007669"/>
    <property type="project" value="TreeGrafter"/>
</dbReference>
<dbReference type="GO" id="GO:0015068">
    <property type="term" value="F:glycine amidinotransferase activity"/>
    <property type="evidence" value="ECO:0007669"/>
    <property type="project" value="UniProtKB-EC"/>
</dbReference>
<evidence type="ECO:0000256" key="4">
    <source>
        <dbReference type="ARBA" id="ARBA00016069"/>
    </source>
</evidence>